<evidence type="ECO:0000256" key="2">
    <source>
        <dbReference type="ARBA" id="ARBA00022694"/>
    </source>
</evidence>
<dbReference type="GO" id="GO:0005829">
    <property type="term" value="C:cytosol"/>
    <property type="evidence" value="ECO:0007669"/>
    <property type="project" value="TreeGrafter"/>
</dbReference>
<evidence type="ECO:0000313" key="9">
    <source>
        <dbReference type="Proteomes" id="UP000001070"/>
    </source>
</evidence>
<name>B4JE60_DROGR</name>
<reference evidence="8 9" key="1">
    <citation type="journal article" date="2007" name="Nature">
        <title>Evolution of genes and genomes on the Drosophila phylogeny.</title>
        <authorList>
            <consortium name="Drosophila 12 Genomes Consortium"/>
            <person name="Clark A.G."/>
            <person name="Eisen M.B."/>
            <person name="Smith D.R."/>
            <person name="Bergman C.M."/>
            <person name="Oliver B."/>
            <person name="Markow T.A."/>
            <person name="Kaufman T.C."/>
            <person name="Kellis M."/>
            <person name="Gelbart W."/>
            <person name="Iyer V.N."/>
            <person name="Pollard D.A."/>
            <person name="Sackton T.B."/>
            <person name="Larracuente A.M."/>
            <person name="Singh N.D."/>
            <person name="Abad J.P."/>
            <person name="Abt D.N."/>
            <person name="Adryan B."/>
            <person name="Aguade M."/>
            <person name="Akashi H."/>
            <person name="Anderson W.W."/>
            <person name="Aquadro C.F."/>
            <person name="Ardell D.H."/>
            <person name="Arguello R."/>
            <person name="Artieri C.G."/>
            <person name="Barbash D.A."/>
            <person name="Barker D."/>
            <person name="Barsanti P."/>
            <person name="Batterham P."/>
            <person name="Batzoglou S."/>
            <person name="Begun D."/>
            <person name="Bhutkar A."/>
            <person name="Blanco E."/>
            <person name="Bosak S.A."/>
            <person name="Bradley R.K."/>
            <person name="Brand A.D."/>
            <person name="Brent M.R."/>
            <person name="Brooks A.N."/>
            <person name="Brown R.H."/>
            <person name="Butlin R.K."/>
            <person name="Caggese C."/>
            <person name="Calvi B.R."/>
            <person name="Bernardo de Carvalho A."/>
            <person name="Caspi A."/>
            <person name="Castrezana S."/>
            <person name="Celniker S.E."/>
            <person name="Chang J.L."/>
            <person name="Chapple C."/>
            <person name="Chatterji S."/>
            <person name="Chinwalla A."/>
            <person name="Civetta A."/>
            <person name="Clifton S.W."/>
            <person name="Comeron J.M."/>
            <person name="Costello J.C."/>
            <person name="Coyne J.A."/>
            <person name="Daub J."/>
            <person name="David R.G."/>
            <person name="Delcher A.L."/>
            <person name="Delehaunty K."/>
            <person name="Do C.B."/>
            <person name="Ebling H."/>
            <person name="Edwards K."/>
            <person name="Eickbush T."/>
            <person name="Evans J.D."/>
            <person name="Filipski A."/>
            <person name="Findeiss S."/>
            <person name="Freyhult E."/>
            <person name="Fulton L."/>
            <person name="Fulton R."/>
            <person name="Garcia A.C."/>
            <person name="Gardiner A."/>
            <person name="Garfield D.A."/>
            <person name="Garvin B.E."/>
            <person name="Gibson G."/>
            <person name="Gilbert D."/>
            <person name="Gnerre S."/>
            <person name="Godfrey J."/>
            <person name="Good R."/>
            <person name="Gotea V."/>
            <person name="Gravely B."/>
            <person name="Greenberg A.J."/>
            <person name="Griffiths-Jones S."/>
            <person name="Gross S."/>
            <person name="Guigo R."/>
            <person name="Gustafson E.A."/>
            <person name="Haerty W."/>
            <person name="Hahn M.W."/>
            <person name="Halligan D.L."/>
            <person name="Halpern A.L."/>
            <person name="Halter G.M."/>
            <person name="Han M.V."/>
            <person name="Heger A."/>
            <person name="Hillier L."/>
            <person name="Hinrichs A.S."/>
            <person name="Holmes I."/>
            <person name="Hoskins R.A."/>
            <person name="Hubisz M.J."/>
            <person name="Hultmark D."/>
            <person name="Huntley M.A."/>
            <person name="Jaffe D.B."/>
            <person name="Jagadeeshan S."/>
            <person name="Jeck W.R."/>
            <person name="Johnson J."/>
            <person name="Jones C.D."/>
            <person name="Jordan W.C."/>
            <person name="Karpen G.H."/>
            <person name="Kataoka E."/>
            <person name="Keightley P.D."/>
            <person name="Kheradpour P."/>
            <person name="Kirkness E.F."/>
            <person name="Koerich L.B."/>
            <person name="Kristiansen K."/>
            <person name="Kudrna D."/>
            <person name="Kulathinal R.J."/>
            <person name="Kumar S."/>
            <person name="Kwok R."/>
            <person name="Lander E."/>
            <person name="Langley C.H."/>
            <person name="Lapoint R."/>
            <person name="Lazzaro B.P."/>
            <person name="Lee S.J."/>
            <person name="Levesque L."/>
            <person name="Li R."/>
            <person name="Lin C.F."/>
            <person name="Lin M.F."/>
            <person name="Lindblad-Toh K."/>
            <person name="Llopart A."/>
            <person name="Long M."/>
            <person name="Low L."/>
            <person name="Lozovsky E."/>
            <person name="Lu J."/>
            <person name="Luo M."/>
            <person name="Machado C.A."/>
            <person name="Makalowski W."/>
            <person name="Marzo M."/>
            <person name="Matsuda M."/>
            <person name="Matzkin L."/>
            <person name="McAllister B."/>
            <person name="McBride C.S."/>
            <person name="McKernan B."/>
            <person name="McKernan K."/>
            <person name="Mendez-Lago M."/>
            <person name="Minx P."/>
            <person name="Mollenhauer M.U."/>
            <person name="Montooth K."/>
            <person name="Mount S.M."/>
            <person name="Mu X."/>
            <person name="Myers E."/>
            <person name="Negre B."/>
            <person name="Newfeld S."/>
            <person name="Nielsen R."/>
            <person name="Noor M.A."/>
            <person name="O'Grady P."/>
            <person name="Pachter L."/>
            <person name="Papaceit M."/>
            <person name="Parisi M.J."/>
            <person name="Parisi M."/>
            <person name="Parts L."/>
            <person name="Pedersen J.S."/>
            <person name="Pesole G."/>
            <person name="Phillippy A.M."/>
            <person name="Ponting C.P."/>
            <person name="Pop M."/>
            <person name="Porcelli D."/>
            <person name="Powell J.R."/>
            <person name="Prohaska S."/>
            <person name="Pruitt K."/>
            <person name="Puig M."/>
            <person name="Quesneville H."/>
            <person name="Ram K.R."/>
            <person name="Rand D."/>
            <person name="Rasmussen M.D."/>
            <person name="Reed L.K."/>
            <person name="Reenan R."/>
            <person name="Reily A."/>
            <person name="Remington K.A."/>
            <person name="Rieger T.T."/>
            <person name="Ritchie M.G."/>
            <person name="Robin C."/>
            <person name="Rogers Y.H."/>
            <person name="Rohde C."/>
            <person name="Rozas J."/>
            <person name="Rubenfield M.J."/>
            <person name="Ruiz A."/>
            <person name="Russo S."/>
            <person name="Salzberg S.L."/>
            <person name="Sanchez-Gracia A."/>
            <person name="Saranga D.J."/>
            <person name="Sato H."/>
            <person name="Schaeffer S.W."/>
            <person name="Schatz M.C."/>
            <person name="Schlenke T."/>
            <person name="Schwartz R."/>
            <person name="Segarra C."/>
            <person name="Singh R.S."/>
            <person name="Sirot L."/>
            <person name="Sirota M."/>
            <person name="Sisneros N.B."/>
            <person name="Smith C.D."/>
            <person name="Smith T.F."/>
            <person name="Spieth J."/>
            <person name="Stage D.E."/>
            <person name="Stark A."/>
            <person name="Stephan W."/>
            <person name="Strausberg R.L."/>
            <person name="Strempel S."/>
            <person name="Sturgill D."/>
            <person name="Sutton G."/>
            <person name="Sutton G.G."/>
            <person name="Tao W."/>
            <person name="Teichmann S."/>
            <person name="Tobari Y.N."/>
            <person name="Tomimura Y."/>
            <person name="Tsolas J.M."/>
            <person name="Valente V.L."/>
            <person name="Venter E."/>
            <person name="Venter J.C."/>
            <person name="Vicario S."/>
            <person name="Vieira F.G."/>
            <person name="Vilella A.J."/>
            <person name="Villasante A."/>
            <person name="Walenz B."/>
            <person name="Wang J."/>
            <person name="Wasserman M."/>
            <person name="Watts T."/>
            <person name="Wilson D."/>
            <person name="Wilson R.K."/>
            <person name="Wing R.A."/>
            <person name="Wolfner M.F."/>
            <person name="Wong A."/>
            <person name="Wong G.K."/>
            <person name="Wu C.I."/>
            <person name="Wu G."/>
            <person name="Yamamoto D."/>
            <person name="Yang H.P."/>
            <person name="Yang S.P."/>
            <person name="Yorke J.A."/>
            <person name="Yoshida K."/>
            <person name="Zdobnov E."/>
            <person name="Zhang P."/>
            <person name="Zhang Y."/>
            <person name="Zimin A.V."/>
            <person name="Baldwin J."/>
            <person name="Abdouelleil A."/>
            <person name="Abdulkadir J."/>
            <person name="Abebe A."/>
            <person name="Abera B."/>
            <person name="Abreu J."/>
            <person name="Acer S.C."/>
            <person name="Aftuck L."/>
            <person name="Alexander A."/>
            <person name="An P."/>
            <person name="Anderson E."/>
            <person name="Anderson S."/>
            <person name="Arachi H."/>
            <person name="Azer M."/>
            <person name="Bachantsang P."/>
            <person name="Barry A."/>
            <person name="Bayul T."/>
            <person name="Berlin A."/>
            <person name="Bessette D."/>
            <person name="Bloom T."/>
            <person name="Blye J."/>
            <person name="Boguslavskiy L."/>
            <person name="Bonnet C."/>
            <person name="Boukhgalter B."/>
            <person name="Bourzgui I."/>
            <person name="Brown A."/>
            <person name="Cahill P."/>
            <person name="Channer S."/>
            <person name="Cheshatsang Y."/>
            <person name="Chuda L."/>
            <person name="Citroen M."/>
            <person name="Collymore A."/>
            <person name="Cooke P."/>
            <person name="Costello M."/>
            <person name="D'Aco K."/>
            <person name="Daza R."/>
            <person name="De Haan G."/>
            <person name="DeGray S."/>
            <person name="DeMaso C."/>
            <person name="Dhargay N."/>
            <person name="Dooley K."/>
            <person name="Dooley E."/>
            <person name="Doricent M."/>
            <person name="Dorje P."/>
            <person name="Dorjee K."/>
            <person name="Dupes A."/>
            <person name="Elong R."/>
            <person name="Falk J."/>
            <person name="Farina A."/>
            <person name="Faro S."/>
            <person name="Ferguson D."/>
            <person name="Fisher S."/>
            <person name="Foley C.D."/>
            <person name="Franke A."/>
            <person name="Friedrich D."/>
            <person name="Gadbois L."/>
            <person name="Gearin G."/>
            <person name="Gearin C.R."/>
            <person name="Giannoukos G."/>
            <person name="Goode T."/>
            <person name="Graham J."/>
            <person name="Grandbois E."/>
            <person name="Grewal S."/>
            <person name="Gyaltsen K."/>
            <person name="Hafez N."/>
            <person name="Hagos B."/>
            <person name="Hall J."/>
            <person name="Henson C."/>
            <person name="Hollinger A."/>
            <person name="Honan T."/>
            <person name="Huard M.D."/>
            <person name="Hughes L."/>
            <person name="Hurhula B."/>
            <person name="Husby M.E."/>
            <person name="Kamat A."/>
            <person name="Kanga B."/>
            <person name="Kashin S."/>
            <person name="Khazanovich D."/>
            <person name="Kisner P."/>
            <person name="Lance K."/>
            <person name="Lara M."/>
            <person name="Lee W."/>
            <person name="Lennon N."/>
            <person name="Letendre F."/>
            <person name="LeVine R."/>
            <person name="Lipovsky A."/>
            <person name="Liu X."/>
            <person name="Liu J."/>
            <person name="Liu S."/>
            <person name="Lokyitsang T."/>
            <person name="Lokyitsang Y."/>
            <person name="Lubonja R."/>
            <person name="Lui A."/>
            <person name="MacDonald P."/>
            <person name="Magnisalis V."/>
            <person name="Maru K."/>
            <person name="Matthews C."/>
            <person name="McCusker W."/>
            <person name="McDonough S."/>
            <person name="Mehta T."/>
            <person name="Meldrim J."/>
            <person name="Meneus L."/>
            <person name="Mihai O."/>
            <person name="Mihalev A."/>
            <person name="Mihova T."/>
            <person name="Mittelman R."/>
            <person name="Mlenga V."/>
            <person name="Montmayeur A."/>
            <person name="Mulrain L."/>
            <person name="Navidi A."/>
            <person name="Naylor J."/>
            <person name="Negash T."/>
            <person name="Nguyen T."/>
            <person name="Nguyen N."/>
            <person name="Nicol R."/>
            <person name="Norbu C."/>
            <person name="Norbu N."/>
            <person name="Novod N."/>
            <person name="O'Neill B."/>
            <person name="Osman S."/>
            <person name="Markiewicz E."/>
            <person name="Oyono O.L."/>
            <person name="Patti C."/>
            <person name="Phunkhang P."/>
            <person name="Pierre F."/>
            <person name="Priest M."/>
            <person name="Raghuraman S."/>
            <person name="Rege F."/>
            <person name="Reyes R."/>
            <person name="Rise C."/>
            <person name="Rogov P."/>
            <person name="Ross K."/>
            <person name="Ryan E."/>
            <person name="Settipalli S."/>
            <person name="Shea T."/>
            <person name="Sherpa N."/>
            <person name="Shi L."/>
            <person name="Shih D."/>
            <person name="Sparrow T."/>
            <person name="Spaulding J."/>
            <person name="Stalker J."/>
            <person name="Stange-Thomann N."/>
            <person name="Stavropoulos S."/>
            <person name="Stone C."/>
            <person name="Strader C."/>
            <person name="Tesfaye S."/>
            <person name="Thomson T."/>
            <person name="Thoulutsang Y."/>
            <person name="Thoulutsang D."/>
            <person name="Topham K."/>
            <person name="Topping I."/>
            <person name="Tsamla T."/>
            <person name="Vassiliev H."/>
            <person name="Vo A."/>
            <person name="Wangchuk T."/>
            <person name="Wangdi T."/>
            <person name="Weiand M."/>
            <person name="Wilkinson J."/>
            <person name="Wilson A."/>
            <person name="Yadav S."/>
            <person name="Young G."/>
            <person name="Yu Q."/>
            <person name="Zembek L."/>
            <person name="Zhong D."/>
            <person name="Zimmer A."/>
            <person name="Zwirko Z."/>
            <person name="Jaffe D.B."/>
            <person name="Alvarez P."/>
            <person name="Brockman W."/>
            <person name="Butler J."/>
            <person name="Chin C."/>
            <person name="Gnerre S."/>
            <person name="Grabherr M."/>
            <person name="Kleber M."/>
            <person name="Mauceli E."/>
            <person name="MacCallum I."/>
        </authorList>
    </citation>
    <scope>NUCLEOTIDE SEQUENCE [LARGE SCALE GENOMIC DNA]</scope>
    <source>
        <strain evidence="9">Tucson 15287-2541.00</strain>
    </source>
</reference>
<keyword evidence="9" id="KW-1185">Reference proteome</keyword>
<feature type="domain" description="tRNA (32-2'-O)-methyltransferase regulator THADA-like C-terminal TPR repeats region" evidence="7">
    <location>
        <begin position="1084"/>
        <end position="1253"/>
    </location>
</feature>
<dbReference type="SUPFAM" id="SSF48371">
    <property type="entry name" value="ARM repeat"/>
    <property type="match status" value="1"/>
</dbReference>
<dbReference type="Pfam" id="PF25151">
    <property type="entry name" value="TPR_Trm732_C"/>
    <property type="match status" value="1"/>
</dbReference>
<evidence type="ECO:0000259" key="5">
    <source>
        <dbReference type="Pfam" id="PF10350"/>
    </source>
</evidence>
<dbReference type="GO" id="GO:0030488">
    <property type="term" value="P:tRNA methylation"/>
    <property type="evidence" value="ECO:0007669"/>
    <property type="project" value="TreeGrafter"/>
</dbReference>
<evidence type="ECO:0000259" key="7">
    <source>
        <dbReference type="Pfam" id="PF25151"/>
    </source>
</evidence>
<protein>
    <recommendedName>
        <fullName evidence="3">tRNA (32-2'-O)-methyltransferase regulator THADA</fullName>
    </recommendedName>
</protein>
<dbReference type="PhylomeDB" id="B4JE60"/>
<dbReference type="InterPro" id="IPR016024">
    <property type="entry name" value="ARM-type_fold"/>
</dbReference>
<dbReference type="EMBL" id="CH916368">
    <property type="protein sequence ID" value="EDW03580.1"/>
    <property type="molecule type" value="Genomic_DNA"/>
</dbReference>
<evidence type="ECO:0000313" key="8">
    <source>
        <dbReference type="EMBL" id="EDW03580.1"/>
    </source>
</evidence>
<feature type="domain" description="tRNA (32-2'-O)-methyltransferase regulator THADA-like TPR repeats region" evidence="6">
    <location>
        <begin position="468"/>
        <end position="670"/>
    </location>
</feature>
<dbReference type="Proteomes" id="UP000001070">
    <property type="component" value="Unassembled WGS sequence"/>
</dbReference>
<dbReference type="InterPro" id="IPR056843">
    <property type="entry name" value="THADA-like_TPR"/>
</dbReference>
<dbReference type="InterPro" id="IPR056842">
    <property type="entry name" value="THADA-like_TPR_C"/>
</dbReference>
<dbReference type="Pfam" id="PF10350">
    <property type="entry name" value="DUF2428"/>
    <property type="match status" value="1"/>
</dbReference>
<feature type="region of interest" description="Disordered" evidence="4">
    <location>
        <begin position="857"/>
        <end position="876"/>
    </location>
</feature>
<dbReference type="KEGG" id="dgr:6562220"/>
<dbReference type="InParanoid" id="B4JE60"/>
<dbReference type="HOGENOM" id="CLU_240100_0_0_1"/>
<accession>B4JE60</accession>
<dbReference type="InterPro" id="IPR019442">
    <property type="entry name" value="THADA/TRM732_DUF2428"/>
</dbReference>
<keyword evidence="2" id="KW-0819">tRNA processing</keyword>
<evidence type="ECO:0000256" key="1">
    <source>
        <dbReference type="ARBA" id="ARBA00010409"/>
    </source>
</evidence>
<dbReference type="FunCoup" id="B4JE60">
    <property type="interactions" value="31"/>
</dbReference>
<organism evidence="9">
    <name type="scientific">Drosophila grimshawi</name>
    <name type="common">Hawaiian fruit fly</name>
    <name type="synonym">Idiomyia grimshawi</name>
    <dbReference type="NCBI Taxonomy" id="7222"/>
    <lineage>
        <taxon>Eukaryota</taxon>
        <taxon>Metazoa</taxon>
        <taxon>Ecdysozoa</taxon>
        <taxon>Arthropoda</taxon>
        <taxon>Hexapoda</taxon>
        <taxon>Insecta</taxon>
        <taxon>Pterygota</taxon>
        <taxon>Neoptera</taxon>
        <taxon>Endopterygota</taxon>
        <taxon>Diptera</taxon>
        <taxon>Brachycera</taxon>
        <taxon>Muscomorpha</taxon>
        <taxon>Ephydroidea</taxon>
        <taxon>Drosophilidae</taxon>
        <taxon>Drosophila</taxon>
        <taxon>Hawaiian Drosophila</taxon>
    </lineage>
</organism>
<comment type="similarity">
    <text evidence="1">Belongs to the THADA family.</text>
</comment>
<dbReference type="STRING" id="7222.B4JE60"/>
<dbReference type="Pfam" id="PF25150">
    <property type="entry name" value="TPR_Trm732"/>
    <property type="match status" value="1"/>
</dbReference>
<dbReference type="OMA" id="VDTPWDV"/>
<gene>
    <name evidence="8" type="primary">Dgri\GH11312</name>
    <name evidence="8" type="ORF">Dgri_GH11312</name>
</gene>
<proteinExistence type="inferred from homology"/>
<evidence type="ECO:0000256" key="3">
    <source>
        <dbReference type="ARBA" id="ARBA00035698"/>
    </source>
</evidence>
<dbReference type="OrthoDB" id="73997at2759"/>
<evidence type="ECO:0000259" key="6">
    <source>
        <dbReference type="Pfam" id="PF25150"/>
    </source>
</evidence>
<dbReference type="eggNOG" id="KOG1810">
    <property type="taxonomic scope" value="Eukaryota"/>
</dbReference>
<dbReference type="PANTHER" id="PTHR14387:SF7">
    <property type="entry name" value="THYROID ADENOMA-ASSOCIATED PROTEIN"/>
    <property type="match status" value="1"/>
</dbReference>
<dbReference type="PANTHER" id="PTHR14387">
    <property type="entry name" value="THADA/DEATH RECEPTOR INTERACTING PROTEIN"/>
    <property type="match status" value="1"/>
</dbReference>
<sequence length="1710" mass="194954">MNDLNLRVAAIKLSAHPKRFTEMRDSIVKLPLKWQNAHAGYVKQFGAATNSAEQLVIVRDIFNQTESINFLADLLFACPLRHPLRNLLTRFFSGNESIKGEQQTHSKEFLITALRAALRDLESIVIGNTSSDFLNEVIVTISGCLQNFPYGRDALAHEIHCFIPLLPRLLGLYWSTISDEQLADLSPTRRNDYYMYIKILLRFHVNCMSEYKLELGAQHFQHLWSIDELAVAVARHGDTPWDVRSIAGLSIGHNARFSKDFAEYLVKCQQMDEFDELPIKAASLLVLKKSDYNIHGKQALDILKQILGRANDNRNISNLLVYMSKHLHTYSKSLASVHLEDEPLILYNQILIELMRFSIEHISSCIDTIRHMCANILRQVLQHAKAIGENAVINELCEHYHRSCMSIPALCLMLQQMVEVYGTEMVLQNCPSIHDKLFFEHLGREDSVNALFKCMMTIAHKENAFQDWHSVWCMHLVSAANLFSGVSKGIEDVISAAVKLDKQVLSVLLEQPKVPFNFKLMAMLVARRIGQERVVNEALANNCEEIRLAAMNENDDWRILALTFVVDTPRLSEPFTQFDIDLISAFLKHNANNPKAHFRQRAYGQLKKMCRRLELNLAQQMKAPNILKEDHILNRFVSTLFEMLSLNLFPSANYGRIWLSLRLLGDLIDMMERLGVYWQHRVHPQVYVYLDRCLYDSYEHNKERAVQLLGKLQRCTTQKPREILQRLLSARPPDSATGAYQLLVYCQAAGVETPLTLKQPATELPKNSPRYFMALLECLALLQTGINGALTDLIQAAKSNPLYGLLFASRLLLQQLNLKQLAAEQLWRDYINQLLQCCLDIIKIMLPVVASESPEGHLPVASTEAESNQEAKPGKEPKHEQVVLLCAWRSIKEISLILGELSTRAPLEPENKERYLLSRQQLAVIGDRFVQMLGEIKHRGAFEQAYVGFAMYCHRFWHSDEPELNTQPPIWLADAMKMIDGNGDYVPCATRRSAGMPYMVQALICTELKLGTHKMFSESMTRLLEVCERRAPGPEAVIARNHAFNIMRALFRCSELGNLVDEFVGRGIQCALDSLVAVDYAECNSASLMLSALMVRIFGVERARSDDGRLHVRNRMTGRIFFTCYPKLFDYLHDGLQQAAVHMEQSKGGQTLQLEAMLLLLSRLYPSALEGAESSLNLDKFVPFLDKICYVHDKMSRRRACHVLANFLSPTQAKERLRNLCMSLCALKYNLEQNNSAWDTNALHGQMYQVLELFRIIGWKDADLIRSLVFLLASIAVKIYNINVDDICIFRSILNTLVAITQDTQQTKYLNTELSIVLVKIYQLDHKDIYKRCVDAGISPKFYLVFVLHLQRLTLEPENLLPSMNRLLVQSPAQDELPAELHKFTIDLWLYVLMHHESEATNARSFFSNKELKYFQFDPNLAIYFEALTPVQREMLSMQLSHSDVVRKHVMTLVKQVERGPKWSPEMLSSLYTLMVFLDKLEPSVVELLIDSDVVDAEPGMSICMLRQIQQESKWQEIQPLGLQLLCYAGNISLPTQSIYLRWKAAHLVDSLTVHVLQLLQSNDALIIGIYIRIVLQLLVDESDMVRSTISQMVSKCVAHILADNGGVKAVNLLPMAAEELFLLAVFQNMQMYSESSDFLISVFKIIVEPFVGDELQFDDEPEDDGDVFDKHEVNLYCEGLRVVSEVAKAFKATFQNNEQLISAVNALFV</sequence>
<evidence type="ECO:0000256" key="4">
    <source>
        <dbReference type="SAM" id="MobiDB-lite"/>
    </source>
</evidence>
<feature type="domain" description="DUF2428" evidence="5">
    <location>
        <begin position="830"/>
        <end position="1077"/>
    </location>
</feature>
<dbReference type="InterPro" id="IPR051954">
    <property type="entry name" value="tRNA_methyltransferase_THADA"/>
</dbReference>